<dbReference type="Gene3D" id="3.40.50.10810">
    <property type="entry name" value="Tandem AAA-ATPase domain"/>
    <property type="match status" value="1"/>
</dbReference>
<sequence length="766" mass="88336">MYYGVGSYRRTFLSRREYEEIIERCMQHIDSEIVKHQQPALYQWEEIISHRWWKLPQTPPSSDPVKDPLEDWWKEMEMSIDAHTFLKKNKSDVEGADKSNVDDGQPCQHDYVLNEEIGTICRICRSVGTEMRNILPPFLEKSGRRRRMEYNQTNIDGRHADDLELNFSEKDDSLRNASIHRESGSVWALIPDLQDKLHSHQKNAFEFVWMNIAGSLNPADMDFSLGRTGGCVISHSPGAGKTLLMISFLLSYLKLFPGGRPLILAPKTTMHTWYKEINKWEVSVPVYQIHSRRSYRKELRKIRMGASPGHFKLNMNVKHAVDCLEKFEKWHKHTSILLMTYPSFQAIMRGNSADKHLSYMAKVLRQSPGLLILDEGHNPRSTNSILRKTLMQVKTEKRILLSGTLFQNNFGEYFNTLSLARPSFITKVLRILAPDSRRHYIKDRLRTSKEAIARKFFVEKIGNRIKSKVGEERKKGLEILHKISSDFIDVYEGGISDQLPGLKSYKLLIKPSLVQQTFLEKIQKEDSCKRFCLELELLISFISIHPCLVKFVVDLVQRCIIKREKVLIFCRNLAPIRLLVNIFEKRFQWRKDDQVLVLNGEQEFLERSKVIDKFEEPGGSSQVLVASISACSEGISLIAASRVVFLDSEWNPSKTKQAVARAFRPGQKKVVYVYQLLASGTLEEDKHGRNTLKERISRMIFVGSAMEDSSCKQTENIDDDVLMDIMEEDHGQLIHRITKDEELSGLLGEVKNLRCFPLSSQSLISV</sequence>
<dbReference type="GO" id="GO:0016787">
    <property type="term" value="F:hydrolase activity"/>
    <property type="evidence" value="ECO:0007669"/>
    <property type="project" value="UniProtKB-KW"/>
</dbReference>
<dbReference type="GO" id="GO:0005634">
    <property type="term" value="C:nucleus"/>
    <property type="evidence" value="ECO:0007669"/>
    <property type="project" value="UniProtKB-SubCell"/>
</dbReference>
<evidence type="ECO:0000259" key="8">
    <source>
        <dbReference type="PROSITE" id="PS51194"/>
    </source>
</evidence>
<feature type="domain" description="Helicase C-terminal" evidence="8">
    <location>
        <begin position="554"/>
        <end position="718"/>
    </location>
</feature>
<keyword evidence="3" id="KW-0378">Hydrolase</keyword>
<evidence type="ECO:0000313" key="10">
    <source>
        <dbReference type="Proteomes" id="UP000230069"/>
    </source>
</evidence>
<dbReference type="InterPro" id="IPR027417">
    <property type="entry name" value="P-loop_NTPase"/>
</dbReference>
<gene>
    <name evidence="9" type="ORF">AQUCO_01300397v1</name>
</gene>
<accession>A0A2G5E207</accession>
<dbReference type="STRING" id="218851.A0A2G5E207"/>
<dbReference type="PANTHER" id="PTHR45821">
    <property type="entry name" value="SNF2 DOMAIN-CONTAINING PROTEIN CLASSY 2-RELATED"/>
    <property type="match status" value="1"/>
</dbReference>
<keyword evidence="2" id="KW-0547">Nucleotide-binding</keyword>
<evidence type="ECO:0000256" key="2">
    <source>
        <dbReference type="ARBA" id="ARBA00022741"/>
    </source>
</evidence>
<dbReference type="GO" id="GO:0005524">
    <property type="term" value="F:ATP binding"/>
    <property type="evidence" value="ECO:0007669"/>
    <property type="project" value="UniProtKB-KW"/>
</dbReference>
<dbReference type="GO" id="GO:0080188">
    <property type="term" value="P:gene silencing by siRNA-directed DNA methylation"/>
    <property type="evidence" value="ECO:0007669"/>
    <property type="project" value="InterPro"/>
</dbReference>
<dbReference type="SMART" id="SM00490">
    <property type="entry name" value="HELICc"/>
    <property type="match status" value="1"/>
</dbReference>
<dbReference type="Pfam" id="PF00176">
    <property type="entry name" value="SNF2-rel_dom"/>
    <property type="match status" value="1"/>
</dbReference>
<dbReference type="PROSITE" id="PS51194">
    <property type="entry name" value="HELICASE_CTER"/>
    <property type="match status" value="1"/>
</dbReference>
<dbReference type="PROSITE" id="PS51192">
    <property type="entry name" value="HELICASE_ATP_BIND_1"/>
    <property type="match status" value="1"/>
</dbReference>
<dbReference type="InParanoid" id="A0A2G5E207"/>
<keyword evidence="5" id="KW-0067">ATP-binding</keyword>
<dbReference type="InterPro" id="IPR014001">
    <property type="entry name" value="Helicase_ATP-bd"/>
</dbReference>
<keyword evidence="10" id="KW-1185">Reference proteome</keyword>
<evidence type="ECO:0000256" key="6">
    <source>
        <dbReference type="ARBA" id="ARBA00023242"/>
    </source>
</evidence>
<dbReference type="InterPro" id="IPR044567">
    <property type="entry name" value="CLSY/DRD1"/>
</dbReference>
<evidence type="ECO:0000256" key="1">
    <source>
        <dbReference type="ARBA" id="ARBA00004123"/>
    </source>
</evidence>
<dbReference type="InterPro" id="IPR049730">
    <property type="entry name" value="SNF2/RAD54-like_C"/>
</dbReference>
<organism evidence="9 10">
    <name type="scientific">Aquilegia coerulea</name>
    <name type="common">Rocky mountain columbine</name>
    <dbReference type="NCBI Taxonomy" id="218851"/>
    <lineage>
        <taxon>Eukaryota</taxon>
        <taxon>Viridiplantae</taxon>
        <taxon>Streptophyta</taxon>
        <taxon>Embryophyta</taxon>
        <taxon>Tracheophyta</taxon>
        <taxon>Spermatophyta</taxon>
        <taxon>Magnoliopsida</taxon>
        <taxon>Ranunculales</taxon>
        <taxon>Ranunculaceae</taxon>
        <taxon>Thalictroideae</taxon>
        <taxon>Aquilegia</taxon>
    </lineage>
</organism>
<dbReference type="Proteomes" id="UP000230069">
    <property type="component" value="Unassembled WGS sequence"/>
</dbReference>
<evidence type="ECO:0000313" key="9">
    <source>
        <dbReference type="EMBL" id="PIA49577.1"/>
    </source>
</evidence>
<evidence type="ECO:0000259" key="7">
    <source>
        <dbReference type="PROSITE" id="PS51192"/>
    </source>
</evidence>
<name>A0A2G5E207_AQUCA</name>
<reference evidence="9 10" key="1">
    <citation type="submission" date="2017-09" db="EMBL/GenBank/DDBJ databases">
        <title>WGS assembly of Aquilegia coerulea Goldsmith.</title>
        <authorList>
            <person name="Hodges S."/>
            <person name="Kramer E."/>
            <person name="Nordborg M."/>
            <person name="Tomkins J."/>
            <person name="Borevitz J."/>
            <person name="Derieg N."/>
            <person name="Yan J."/>
            <person name="Mihaltcheva S."/>
            <person name="Hayes R.D."/>
            <person name="Rokhsar D."/>
        </authorList>
    </citation>
    <scope>NUCLEOTIDE SEQUENCE [LARGE SCALE GENOMIC DNA]</scope>
    <source>
        <strain evidence="10">cv. Goldsmith</strain>
    </source>
</reference>
<dbReference type="Pfam" id="PF00271">
    <property type="entry name" value="Helicase_C"/>
    <property type="match status" value="1"/>
</dbReference>
<dbReference type="EMBL" id="KZ305030">
    <property type="protein sequence ID" value="PIA49577.1"/>
    <property type="molecule type" value="Genomic_DNA"/>
</dbReference>
<dbReference type="InterPro" id="IPR000330">
    <property type="entry name" value="SNF2_N"/>
</dbReference>
<proteinExistence type="predicted"/>
<evidence type="ECO:0000256" key="3">
    <source>
        <dbReference type="ARBA" id="ARBA00022801"/>
    </source>
</evidence>
<evidence type="ECO:0000256" key="4">
    <source>
        <dbReference type="ARBA" id="ARBA00022806"/>
    </source>
</evidence>
<dbReference type="Gene3D" id="3.40.50.300">
    <property type="entry name" value="P-loop containing nucleotide triphosphate hydrolases"/>
    <property type="match status" value="1"/>
</dbReference>
<dbReference type="AlphaFoldDB" id="A0A2G5E207"/>
<dbReference type="OrthoDB" id="448448at2759"/>
<keyword evidence="4" id="KW-0347">Helicase</keyword>
<dbReference type="InterPro" id="IPR001650">
    <property type="entry name" value="Helicase_C-like"/>
</dbReference>
<protein>
    <submittedName>
        <fullName evidence="9">Uncharacterized protein</fullName>
    </submittedName>
</protein>
<dbReference type="InterPro" id="IPR038718">
    <property type="entry name" value="SNF2-like_sf"/>
</dbReference>
<dbReference type="GO" id="GO:0004386">
    <property type="term" value="F:helicase activity"/>
    <property type="evidence" value="ECO:0007669"/>
    <property type="project" value="UniProtKB-KW"/>
</dbReference>
<dbReference type="PANTHER" id="PTHR45821:SF2">
    <property type="entry name" value="SNF2 DOMAIN-CONTAINING PROTEIN CLASSY 2"/>
    <property type="match status" value="1"/>
</dbReference>
<comment type="subcellular location">
    <subcellularLocation>
        <location evidence="1">Nucleus</location>
    </subcellularLocation>
</comment>
<dbReference type="FunCoup" id="A0A2G5E207">
    <property type="interactions" value="167"/>
</dbReference>
<dbReference type="SMART" id="SM00487">
    <property type="entry name" value="DEXDc"/>
    <property type="match status" value="1"/>
</dbReference>
<evidence type="ECO:0000256" key="5">
    <source>
        <dbReference type="ARBA" id="ARBA00022840"/>
    </source>
</evidence>
<dbReference type="SUPFAM" id="SSF52540">
    <property type="entry name" value="P-loop containing nucleoside triphosphate hydrolases"/>
    <property type="match status" value="2"/>
</dbReference>
<keyword evidence="6" id="KW-0539">Nucleus</keyword>
<dbReference type="CDD" id="cd18793">
    <property type="entry name" value="SF2_C_SNF"/>
    <property type="match status" value="1"/>
</dbReference>
<feature type="domain" description="Helicase ATP-binding" evidence="7">
    <location>
        <begin position="222"/>
        <end position="423"/>
    </location>
</feature>